<comment type="caution">
    <text evidence="1">The sequence shown here is derived from an EMBL/GenBank/DDBJ whole genome shotgun (WGS) entry which is preliminary data.</text>
</comment>
<keyword evidence="2" id="KW-1185">Reference proteome</keyword>
<sequence length="114" mass="13291">MQLITVAVDPKIFEQYPNTHITCMIAKNVVVKENYASRTILEEFIRSNEQYLKNQEWGPMTSKKDFDCPTLLIHVGNLFCRYVKDIRYDANLLSMGITKDDHSMTFLRTALLRS</sequence>
<organism evidence="1 2">
    <name type="scientific">Anoxybacteroides tepidamans</name>
    <dbReference type="NCBI Taxonomy" id="265948"/>
    <lineage>
        <taxon>Bacteria</taxon>
        <taxon>Bacillati</taxon>
        <taxon>Bacillota</taxon>
        <taxon>Bacilli</taxon>
        <taxon>Bacillales</taxon>
        <taxon>Anoxybacillaceae</taxon>
        <taxon>Anoxybacteroides</taxon>
    </lineage>
</organism>
<name>A0A7W8MUC4_9BACL</name>
<reference evidence="1 2" key="1">
    <citation type="submission" date="2020-08" db="EMBL/GenBank/DDBJ databases">
        <title>Genomic Encyclopedia of Type Strains, Phase IV (KMG-IV): sequencing the most valuable type-strain genomes for metagenomic binning, comparative biology and taxonomic classification.</title>
        <authorList>
            <person name="Goeker M."/>
        </authorList>
    </citation>
    <scope>NUCLEOTIDE SEQUENCE [LARGE SCALE GENOMIC DNA]</scope>
    <source>
        <strain evidence="1 2">DSM 16325</strain>
    </source>
</reference>
<dbReference type="EMBL" id="JACHEP010000002">
    <property type="protein sequence ID" value="MBB5323743.1"/>
    <property type="molecule type" value="Genomic_DNA"/>
</dbReference>
<gene>
    <name evidence="1" type="ORF">HNQ34_000835</name>
</gene>
<evidence type="ECO:0000313" key="1">
    <source>
        <dbReference type="EMBL" id="MBB5323743.1"/>
    </source>
</evidence>
<evidence type="ECO:0000313" key="2">
    <source>
        <dbReference type="Proteomes" id="UP000520011"/>
    </source>
</evidence>
<proteinExistence type="predicted"/>
<accession>A0A7W8MUC4</accession>
<dbReference type="AlphaFoldDB" id="A0A7W8MUC4"/>
<dbReference type="Proteomes" id="UP000520011">
    <property type="component" value="Unassembled WGS sequence"/>
</dbReference>
<protein>
    <submittedName>
        <fullName evidence="1">Uncharacterized protein</fullName>
    </submittedName>
</protein>